<sequence length="160" mass="17629">MFKTKNDLSEKIRAQAITLLNERLADCIDLQTQAKQAHWNVKGPNFIALHELFDQVNSIVEDYVDEIAERAVQLGGIAEGTARMAASRSSLSEYPSTAVDGHSHVEALSTALATFGRSARSAITIANDLGDLDTADLFTEVSRGIDKWLWFVEAHLQAER</sequence>
<gene>
    <name evidence="4" type="primary">dps</name>
    <name evidence="4" type="synonym">pexB</name>
    <name evidence="4" type="ORF">V5E97_21820</name>
</gene>
<dbReference type="NCBIfam" id="NF006975">
    <property type="entry name" value="PRK09448.1"/>
    <property type="match status" value="1"/>
</dbReference>
<dbReference type="InterPro" id="IPR009078">
    <property type="entry name" value="Ferritin-like_SF"/>
</dbReference>
<dbReference type="PANTHER" id="PTHR42932:SF3">
    <property type="entry name" value="DNA PROTECTION DURING STARVATION PROTEIN"/>
    <property type="match status" value="1"/>
</dbReference>
<name>A0AAU7C894_9BACT</name>
<organism evidence="4">
    <name type="scientific">Singulisphaera sp. Ch08</name>
    <dbReference type="NCBI Taxonomy" id="3120278"/>
    <lineage>
        <taxon>Bacteria</taxon>
        <taxon>Pseudomonadati</taxon>
        <taxon>Planctomycetota</taxon>
        <taxon>Planctomycetia</taxon>
        <taxon>Isosphaerales</taxon>
        <taxon>Isosphaeraceae</taxon>
        <taxon>Singulisphaera</taxon>
    </lineage>
</organism>
<dbReference type="Gene3D" id="1.20.1260.10">
    <property type="match status" value="1"/>
</dbReference>
<evidence type="ECO:0000259" key="3">
    <source>
        <dbReference type="Pfam" id="PF00210"/>
    </source>
</evidence>
<accession>A0AAU7C894</accession>
<dbReference type="EMBL" id="CP155447">
    <property type="protein sequence ID" value="XBH00991.1"/>
    <property type="molecule type" value="Genomic_DNA"/>
</dbReference>
<evidence type="ECO:0000256" key="1">
    <source>
        <dbReference type="ARBA" id="ARBA00009497"/>
    </source>
</evidence>
<dbReference type="RefSeq" id="WP_406693673.1">
    <property type="nucleotide sequence ID" value="NZ_CP155447.1"/>
</dbReference>
<dbReference type="PROSITE" id="PS00818">
    <property type="entry name" value="DPS_1"/>
    <property type="match status" value="1"/>
</dbReference>
<dbReference type="SUPFAM" id="SSF47240">
    <property type="entry name" value="Ferritin-like"/>
    <property type="match status" value="1"/>
</dbReference>
<dbReference type="Pfam" id="PF00210">
    <property type="entry name" value="Ferritin"/>
    <property type="match status" value="1"/>
</dbReference>
<dbReference type="InterPro" id="IPR012347">
    <property type="entry name" value="Ferritin-like"/>
</dbReference>
<dbReference type="PANTHER" id="PTHR42932">
    <property type="entry name" value="GENERAL STRESS PROTEIN 20U"/>
    <property type="match status" value="1"/>
</dbReference>
<dbReference type="GO" id="GO:0008199">
    <property type="term" value="F:ferric iron binding"/>
    <property type="evidence" value="ECO:0007669"/>
    <property type="project" value="InterPro"/>
</dbReference>
<dbReference type="AlphaFoldDB" id="A0AAU7C894"/>
<dbReference type="PRINTS" id="PR01346">
    <property type="entry name" value="HELNAPAPROT"/>
</dbReference>
<dbReference type="CDD" id="cd01043">
    <property type="entry name" value="DPS"/>
    <property type="match status" value="1"/>
</dbReference>
<dbReference type="InterPro" id="IPR002177">
    <property type="entry name" value="DPS_DNA-bd"/>
</dbReference>
<dbReference type="PIRSF" id="PIRSF005900">
    <property type="entry name" value="Dps"/>
    <property type="match status" value="1"/>
</dbReference>
<dbReference type="InterPro" id="IPR023188">
    <property type="entry name" value="DPS_DNA-bd_CS"/>
</dbReference>
<reference evidence="4" key="1">
    <citation type="submission" date="2024-05" db="EMBL/GenBank/DDBJ databases">
        <title>Planctomycetes of the genus Singulisphaera possess chitinolytic capabilities.</title>
        <authorList>
            <person name="Ivanova A."/>
        </authorList>
    </citation>
    <scope>NUCLEOTIDE SEQUENCE</scope>
    <source>
        <strain evidence="4">Ch08T</strain>
    </source>
</reference>
<proteinExistence type="inferred from homology"/>
<dbReference type="PROSITE" id="PS00819">
    <property type="entry name" value="DPS_2"/>
    <property type="match status" value="1"/>
</dbReference>
<comment type="similarity">
    <text evidence="1 2">Belongs to the Dps family.</text>
</comment>
<dbReference type="InterPro" id="IPR008331">
    <property type="entry name" value="Ferritin_DPS_dom"/>
</dbReference>
<dbReference type="GO" id="GO:0016722">
    <property type="term" value="F:oxidoreductase activity, acting on metal ions"/>
    <property type="evidence" value="ECO:0007669"/>
    <property type="project" value="InterPro"/>
</dbReference>
<protein>
    <submittedName>
        <fullName evidence="4">DNA starvation/stationary phase protection protein Dps</fullName>
    </submittedName>
</protein>
<evidence type="ECO:0000313" key="4">
    <source>
        <dbReference type="EMBL" id="XBH00991.1"/>
    </source>
</evidence>
<evidence type="ECO:0000256" key="2">
    <source>
        <dbReference type="RuleBase" id="RU003875"/>
    </source>
</evidence>
<feature type="domain" description="Ferritin/DPS" evidence="3">
    <location>
        <begin position="18"/>
        <end position="157"/>
    </location>
</feature>